<comment type="caution">
    <text evidence="2">The sequence shown here is derived from an EMBL/GenBank/DDBJ whole genome shotgun (WGS) entry which is preliminary data.</text>
</comment>
<name>A0ABD3XPR1_SINWO</name>
<proteinExistence type="predicted"/>
<dbReference type="EMBL" id="JBJQND010000002">
    <property type="protein sequence ID" value="KAL3886975.1"/>
    <property type="molecule type" value="Genomic_DNA"/>
</dbReference>
<accession>A0ABD3XPR1</accession>
<sequence length="187" mass="21253">MEIVPEPALKALFGLGLKSATNWSLRAAEKRTTLLLVWDQDDKQENRGNLKFRRGRGKRRPKRGNQPKPQGRENQRAATPPPTLQPRVSEDEHTKTSTMDLPVLGSIALLQKRIEELSNRLDSIFEPGYIEELAPSTSQIISMTPADIPDTPEPQPTPSPPPPNLNRNKRGRREKRLLLPQRHQDRQ</sequence>
<dbReference type="Proteomes" id="UP001634394">
    <property type="component" value="Unassembled WGS sequence"/>
</dbReference>
<keyword evidence="3" id="KW-1185">Reference proteome</keyword>
<reference evidence="2 3" key="1">
    <citation type="submission" date="2024-11" db="EMBL/GenBank/DDBJ databases">
        <title>Chromosome-level genome assembly of the freshwater bivalve Anodonta woodiana.</title>
        <authorList>
            <person name="Chen X."/>
        </authorList>
    </citation>
    <scope>NUCLEOTIDE SEQUENCE [LARGE SCALE GENOMIC DNA]</scope>
    <source>
        <strain evidence="2">MN2024</strain>
        <tissue evidence="2">Gills</tissue>
    </source>
</reference>
<evidence type="ECO:0000313" key="2">
    <source>
        <dbReference type="EMBL" id="KAL3886975.1"/>
    </source>
</evidence>
<gene>
    <name evidence="2" type="ORF">ACJMK2_026931</name>
</gene>
<feature type="region of interest" description="Disordered" evidence="1">
    <location>
        <begin position="136"/>
        <end position="187"/>
    </location>
</feature>
<feature type="compositionally biased region" description="Basic residues" evidence="1">
    <location>
        <begin position="50"/>
        <end position="65"/>
    </location>
</feature>
<feature type="region of interest" description="Disordered" evidence="1">
    <location>
        <begin position="46"/>
        <end position="99"/>
    </location>
</feature>
<evidence type="ECO:0000313" key="3">
    <source>
        <dbReference type="Proteomes" id="UP001634394"/>
    </source>
</evidence>
<evidence type="ECO:0000256" key="1">
    <source>
        <dbReference type="SAM" id="MobiDB-lite"/>
    </source>
</evidence>
<protein>
    <submittedName>
        <fullName evidence="2">Uncharacterized protein</fullName>
    </submittedName>
</protein>
<dbReference type="AlphaFoldDB" id="A0ABD3XPR1"/>
<feature type="compositionally biased region" description="Pro residues" evidence="1">
    <location>
        <begin position="151"/>
        <end position="164"/>
    </location>
</feature>
<organism evidence="2 3">
    <name type="scientific">Sinanodonta woodiana</name>
    <name type="common">Chinese pond mussel</name>
    <name type="synonym">Anodonta woodiana</name>
    <dbReference type="NCBI Taxonomy" id="1069815"/>
    <lineage>
        <taxon>Eukaryota</taxon>
        <taxon>Metazoa</taxon>
        <taxon>Spiralia</taxon>
        <taxon>Lophotrochozoa</taxon>
        <taxon>Mollusca</taxon>
        <taxon>Bivalvia</taxon>
        <taxon>Autobranchia</taxon>
        <taxon>Heteroconchia</taxon>
        <taxon>Palaeoheterodonta</taxon>
        <taxon>Unionida</taxon>
        <taxon>Unionoidea</taxon>
        <taxon>Unionidae</taxon>
        <taxon>Unioninae</taxon>
        <taxon>Sinanodonta</taxon>
    </lineage>
</organism>